<protein>
    <submittedName>
        <fullName evidence="3">Acylamino-acid-releasing enzyme</fullName>
        <ecNumber evidence="3">3.4.19.1</ecNumber>
    </submittedName>
</protein>
<proteinExistence type="predicted"/>
<name>A0A3B0T537_9ZZZZ</name>
<dbReference type="PANTHER" id="PTHR42776:SF27">
    <property type="entry name" value="DIPEPTIDYL PEPTIDASE FAMILY MEMBER 6"/>
    <property type="match status" value="1"/>
</dbReference>
<sequence>QGYTYDKRTHVWRLPLDGTEPVCLTPGDSNEWGVGVDPDGLIVAYQSDSFDRAGVLPGAQLFTVPLGGGEPSSVTGPGSWGNPTYGPDGAIYAVGSDDIWAYPAVFALFRFASAGAEQVTTIDYNLSATPPGQPRGPFFLDDGAILSTLEFEGRIHVVSLGGDSWTTVIGGDRWVGGFSPNADGSVIVFVATSPTDPGDLFLLRDGVESRLTDLNAEFKDEADLVEPQEFTIDHDGVRIAGWAYLPSGDGKVPLLYNIHGGPATQYGYGFSDEFQVYAGAGYGVVATNPRGSSGYGNDHVRAVVGRWHEEMPPDLRDILAAVDVAAEVFPRLDKGRMGVMGGSYGGWATAFVVAHDQRFKSAVAERGLYNWISFYGTSDIGPWFPRMFTGLSNTTDIQKMWDAGPLSMAHLVTTPTLVLHSETDFRCPIEQGEQFFTALKSTGCETELVRFPSPESHELSRGGSPKHRLERFEFILEWHGSRLIDTTQE</sequence>
<dbReference type="GO" id="GO:0008242">
    <property type="term" value="F:omega peptidase activity"/>
    <property type="evidence" value="ECO:0007669"/>
    <property type="project" value="UniProtKB-EC"/>
</dbReference>
<dbReference type="SUPFAM" id="SSF53474">
    <property type="entry name" value="alpha/beta-Hydrolases"/>
    <property type="match status" value="1"/>
</dbReference>
<dbReference type="InterPro" id="IPR001375">
    <property type="entry name" value="Peptidase_S9_cat"/>
</dbReference>
<dbReference type="EMBL" id="UOEK01000598">
    <property type="protein sequence ID" value="VAW09522.1"/>
    <property type="molecule type" value="Genomic_DNA"/>
</dbReference>
<dbReference type="GO" id="GO:0006508">
    <property type="term" value="P:proteolysis"/>
    <property type="evidence" value="ECO:0007669"/>
    <property type="project" value="InterPro"/>
</dbReference>
<dbReference type="InterPro" id="IPR011042">
    <property type="entry name" value="6-blade_b-propeller_TolB-like"/>
</dbReference>
<dbReference type="AlphaFoldDB" id="A0A3B0T537"/>
<gene>
    <name evidence="3" type="ORF">MNBD_ACTINO02-1552</name>
</gene>
<evidence type="ECO:0000259" key="2">
    <source>
        <dbReference type="Pfam" id="PF00326"/>
    </source>
</evidence>
<dbReference type="Gene3D" id="3.40.50.1820">
    <property type="entry name" value="alpha/beta hydrolase"/>
    <property type="match status" value="1"/>
</dbReference>
<dbReference type="GO" id="GO:0004252">
    <property type="term" value="F:serine-type endopeptidase activity"/>
    <property type="evidence" value="ECO:0007669"/>
    <property type="project" value="TreeGrafter"/>
</dbReference>
<feature type="domain" description="Peptidase S9 prolyl oligopeptidase catalytic" evidence="2">
    <location>
        <begin position="269"/>
        <end position="479"/>
    </location>
</feature>
<dbReference type="SUPFAM" id="SSF82171">
    <property type="entry name" value="DPP6 N-terminal domain-like"/>
    <property type="match status" value="1"/>
</dbReference>
<evidence type="ECO:0000256" key="1">
    <source>
        <dbReference type="ARBA" id="ARBA00022801"/>
    </source>
</evidence>
<dbReference type="EC" id="3.4.19.1" evidence="3"/>
<dbReference type="Gene3D" id="2.120.10.30">
    <property type="entry name" value="TolB, C-terminal domain"/>
    <property type="match status" value="1"/>
</dbReference>
<evidence type="ECO:0000313" key="3">
    <source>
        <dbReference type="EMBL" id="VAW09522.1"/>
    </source>
</evidence>
<dbReference type="InterPro" id="IPR029058">
    <property type="entry name" value="AB_hydrolase_fold"/>
</dbReference>
<dbReference type="Pfam" id="PF00326">
    <property type="entry name" value="Peptidase_S9"/>
    <property type="match status" value="1"/>
</dbReference>
<feature type="non-terminal residue" evidence="3">
    <location>
        <position position="1"/>
    </location>
</feature>
<keyword evidence="1 3" id="KW-0378">Hydrolase</keyword>
<accession>A0A3B0T537</accession>
<reference evidence="3" key="1">
    <citation type="submission" date="2018-06" db="EMBL/GenBank/DDBJ databases">
        <authorList>
            <person name="Zhirakovskaya E."/>
        </authorList>
    </citation>
    <scope>NUCLEOTIDE SEQUENCE</scope>
</reference>
<organism evidence="3">
    <name type="scientific">hydrothermal vent metagenome</name>
    <dbReference type="NCBI Taxonomy" id="652676"/>
    <lineage>
        <taxon>unclassified sequences</taxon>
        <taxon>metagenomes</taxon>
        <taxon>ecological metagenomes</taxon>
    </lineage>
</organism>
<dbReference type="PANTHER" id="PTHR42776">
    <property type="entry name" value="SERINE PEPTIDASE S9 FAMILY MEMBER"/>
    <property type="match status" value="1"/>
</dbReference>